<feature type="compositionally biased region" description="Pro residues" evidence="2">
    <location>
        <begin position="26"/>
        <end position="42"/>
    </location>
</feature>
<dbReference type="EMBL" id="BMVU01000012">
    <property type="protein sequence ID" value="GGX73960.1"/>
    <property type="molecule type" value="Genomic_DNA"/>
</dbReference>
<dbReference type="Pfam" id="PF07228">
    <property type="entry name" value="SpoIIE"/>
    <property type="match status" value="1"/>
</dbReference>
<accession>A0A918KTQ4</accession>
<dbReference type="SMART" id="SM00331">
    <property type="entry name" value="PP2C_SIG"/>
    <property type="match status" value="1"/>
</dbReference>
<protein>
    <recommendedName>
        <fullName evidence="3">PPM-type phosphatase domain-containing protein</fullName>
    </recommendedName>
</protein>
<sequence>MRRGDAGPGPVESADEHEWTGARPSSGPPPAGGPPVTGPPDAEPPDVEPPDVEPPDVDLPVPGEGRTGAVPRGPVAGEPGGRGPGGRRPPEEDAEGQDAYGSGSYGRGPHGSGARGPYGSHAPYDRGPRGKKPSGRGPSGQGLSGQGSSGRGPYDQDPHGRESPGRDPRAQDPPGREPLGSDPSARFRAAPAPVVLASLGPVEDAVESIGTRQDERNTCAELAAFVCRHGCEAGEVDLLDEDLPAGRHAPDPPLARVATAGRRDLLEPRVPGSVRSLRVQALDEGHPITASDDLSGGVPRRAVSVPLLAHGRLYGVLLAVRTGAPFTHRETTTMHYAARLAAVHIGHARRRARARGTALDLRRTLPAGSGHPHPNLDVATRFLPVGGGAAAGGDWCETVRLRFGRTLLVAGDVMGNGLEAAVDMNAYRSMLRYVAAAGPSPHQVLCRLDDAAAGDGARRPATCLLVRVDPVRGTAVLSSAGHLPPVVFAGDGTARLLPLPVGPPLGAGVGGYEAVTHALAPGDALLMFTDGLVERRGVDIDAALGRLTALTPPAGADLRHLLDRVLTALETHSAEDDVAVLAARISPGAGVRAPGNGAEDVAEGAGEGAPETTGTVGA</sequence>
<dbReference type="Proteomes" id="UP000619244">
    <property type="component" value="Unassembled WGS sequence"/>
</dbReference>
<evidence type="ECO:0000313" key="4">
    <source>
        <dbReference type="EMBL" id="GGX73960.1"/>
    </source>
</evidence>
<feature type="region of interest" description="Disordered" evidence="2">
    <location>
        <begin position="592"/>
        <end position="618"/>
    </location>
</feature>
<feature type="compositionally biased region" description="Gly residues" evidence="2">
    <location>
        <begin position="137"/>
        <end position="150"/>
    </location>
</feature>
<feature type="domain" description="PPM-type phosphatase" evidence="3">
    <location>
        <begin position="373"/>
        <end position="585"/>
    </location>
</feature>
<feature type="compositionally biased region" description="Acidic residues" evidence="2">
    <location>
        <begin position="43"/>
        <end position="56"/>
    </location>
</feature>
<feature type="compositionally biased region" description="Basic and acidic residues" evidence="2">
    <location>
        <begin position="154"/>
        <end position="170"/>
    </location>
</feature>
<dbReference type="Gene3D" id="3.30.450.40">
    <property type="match status" value="1"/>
</dbReference>
<dbReference type="InterPro" id="IPR052016">
    <property type="entry name" value="Bact_Sigma-Reg"/>
</dbReference>
<keyword evidence="5" id="KW-1185">Reference proteome</keyword>
<feature type="region of interest" description="Disordered" evidence="2">
    <location>
        <begin position="1"/>
        <end position="186"/>
    </location>
</feature>
<feature type="compositionally biased region" description="Gly residues" evidence="2">
    <location>
        <begin position="103"/>
        <end position="116"/>
    </location>
</feature>
<evidence type="ECO:0000313" key="5">
    <source>
        <dbReference type="Proteomes" id="UP000619244"/>
    </source>
</evidence>
<dbReference type="InterPro" id="IPR001932">
    <property type="entry name" value="PPM-type_phosphatase-like_dom"/>
</dbReference>
<reference evidence="4" key="1">
    <citation type="journal article" date="2014" name="Int. J. Syst. Evol. Microbiol.">
        <title>Complete genome sequence of Corynebacterium casei LMG S-19264T (=DSM 44701T), isolated from a smear-ripened cheese.</title>
        <authorList>
            <consortium name="US DOE Joint Genome Institute (JGI-PGF)"/>
            <person name="Walter F."/>
            <person name="Albersmeier A."/>
            <person name="Kalinowski J."/>
            <person name="Ruckert C."/>
        </authorList>
    </citation>
    <scope>NUCLEOTIDE SEQUENCE</scope>
    <source>
        <strain evidence="4">JCM 4790</strain>
    </source>
</reference>
<comment type="caution">
    <text evidence="4">The sequence shown here is derived from an EMBL/GenBank/DDBJ whole genome shotgun (WGS) entry which is preliminary data.</text>
</comment>
<dbReference type="SUPFAM" id="SSF55781">
    <property type="entry name" value="GAF domain-like"/>
    <property type="match status" value="1"/>
</dbReference>
<dbReference type="InterPro" id="IPR003018">
    <property type="entry name" value="GAF"/>
</dbReference>
<reference evidence="4" key="2">
    <citation type="submission" date="2020-09" db="EMBL/GenBank/DDBJ databases">
        <authorList>
            <person name="Sun Q."/>
            <person name="Ohkuma M."/>
        </authorList>
    </citation>
    <scope>NUCLEOTIDE SEQUENCE</scope>
    <source>
        <strain evidence="4">JCM 4790</strain>
    </source>
</reference>
<keyword evidence="1" id="KW-0378">Hydrolase</keyword>
<feature type="compositionally biased region" description="Low complexity" evidence="2">
    <location>
        <begin position="608"/>
        <end position="618"/>
    </location>
</feature>
<dbReference type="InterPro" id="IPR036457">
    <property type="entry name" value="PPM-type-like_dom_sf"/>
</dbReference>
<organism evidence="4 5">
    <name type="scientific">Streptomyces minutiscleroticus</name>
    <dbReference type="NCBI Taxonomy" id="68238"/>
    <lineage>
        <taxon>Bacteria</taxon>
        <taxon>Bacillati</taxon>
        <taxon>Actinomycetota</taxon>
        <taxon>Actinomycetes</taxon>
        <taxon>Kitasatosporales</taxon>
        <taxon>Streptomycetaceae</taxon>
        <taxon>Streptomyces</taxon>
    </lineage>
</organism>
<dbReference type="Pfam" id="PF01590">
    <property type="entry name" value="GAF"/>
    <property type="match status" value="1"/>
</dbReference>
<dbReference type="Gene3D" id="3.60.40.10">
    <property type="entry name" value="PPM-type phosphatase domain"/>
    <property type="match status" value="1"/>
</dbReference>
<dbReference type="SUPFAM" id="SSF81606">
    <property type="entry name" value="PP2C-like"/>
    <property type="match status" value="1"/>
</dbReference>
<evidence type="ECO:0000259" key="3">
    <source>
        <dbReference type="SMART" id="SM00331"/>
    </source>
</evidence>
<dbReference type="PANTHER" id="PTHR43156:SF2">
    <property type="entry name" value="STAGE II SPORULATION PROTEIN E"/>
    <property type="match status" value="1"/>
</dbReference>
<dbReference type="GO" id="GO:0016791">
    <property type="term" value="F:phosphatase activity"/>
    <property type="evidence" value="ECO:0007669"/>
    <property type="project" value="TreeGrafter"/>
</dbReference>
<feature type="compositionally biased region" description="Low complexity" evidence="2">
    <location>
        <begin position="58"/>
        <end position="77"/>
    </location>
</feature>
<name>A0A918KTQ4_9ACTN</name>
<evidence type="ECO:0000256" key="1">
    <source>
        <dbReference type="ARBA" id="ARBA00022801"/>
    </source>
</evidence>
<dbReference type="PANTHER" id="PTHR43156">
    <property type="entry name" value="STAGE II SPORULATION PROTEIN E-RELATED"/>
    <property type="match status" value="1"/>
</dbReference>
<proteinExistence type="predicted"/>
<dbReference type="AlphaFoldDB" id="A0A918KTQ4"/>
<dbReference type="InterPro" id="IPR029016">
    <property type="entry name" value="GAF-like_dom_sf"/>
</dbReference>
<gene>
    <name evidence="4" type="ORF">GCM10010358_30420</name>
</gene>
<evidence type="ECO:0000256" key="2">
    <source>
        <dbReference type="SAM" id="MobiDB-lite"/>
    </source>
</evidence>